<dbReference type="Gene3D" id="3.20.20.140">
    <property type="entry name" value="Metal-dependent hydrolases"/>
    <property type="match status" value="1"/>
</dbReference>
<dbReference type="PANTHER" id="PTHR43569">
    <property type="entry name" value="AMIDOHYDROLASE"/>
    <property type="match status" value="1"/>
</dbReference>
<dbReference type="InterPro" id="IPR032466">
    <property type="entry name" value="Metal_Hydrolase"/>
</dbReference>
<feature type="region of interest" description="Disordered" evidence="1">
    <location>
        <begin position="1"/>
        <end position="57"/>
    </location>
</feature>
<organism evidence="2 3">
    <name type="scientific">Somion occarium</name>
    <dbReference type="NCBI Taxonomy" id="3059160"/>
    <lineage>
        <taxon>Eukaryota</taxon>
        <taxon>Fungi</taxon>
        <taxon>Dikarya</taxon>
        <taxon>Basidiomycota</taxon>
        <taxon>Agaricomycotina</taxon>
        <taxon>Agaricomycetes</taxon>
        <taxon>Polyporales</taxon>
        <taxon>Cerrenaceae</taxon>
        <taxon>Somion</taxon>
    </lineage>
</organism>
<evidence type="ECO:0000256" key="1">
    <source>
        <dbReference type="SAM" id="MobiDB-lite"/>
    </source>
</evidence>
<feature type="compositionally biased region" description="Low complexity" evidence="1">
    <location>
        <begin position="275"/>
        <end position="291"/>
    </location>
</feature>
<protein>
    <recommendedName>
        <fullName evidence="4">Amidohydrolase-related domain-containing protein</fullName>
    </recommendedName>
</protein>
<evidence type="ECO:0000313" key="3">
    <source>
        <dbReference type="Proteomes" id="UP001497453"/>
    </source>
</evidence>
<accession>A0ABP1DMG5</accession>
<dbReference type="SUPFAM" id="SSF51556">
    <property type="entry name" value="Metallo-dependent hydrolases"/>
    <property type="match status" value="1"/>
</dbReference>
<name>A0ABP1DMG5_9APHY</name>
<dbReference type="EMBL" id="OZ037947">
    <property type="protein sequence ID" value="CAL1708248.1"/>
    <property type="molecule type" value="Genomic_DNA"/>
</dbReference>
<evidence type="ECO:0000313" key="2">
    <source>
        <dbReference type="EMBL" id="CAL1708248.1"/>
    </source>
</evidence>
<proteinExistence type="predicted"/>
<dbReference type="Proteomes" id="UP001497453">
    <property type="component" value="Chromosome 4"/>
</dbReference>
<reference evidence="3" key="1">
    <citation type="submission" date="2024-04" db="EMBL/GenBank/DDBJ databases">
        <authorList>
            <person name="Shaw F."/>
            <person name="Minotto A."/>
        </authorList>
    </citation>
    <scope>NUCLEOTIDE SEQUENCE [LARGE SCALE GENOMIC DNA]</scope>
</reference>
<keyword evidence="3" id="KW-1185">Reference proteome</keyword>
<dbReference type="InterPro" id="IPR052350">
    <property type="entry name" value="Metallo-dep_Lactonases"/>
</dbReference>
<feature type="region of interest" description="Disordered" evidence="1">
    <location>
        <begin position="268"/>
        <end position="305"/>
    </location>
</feature>
<sequence length="378" mass="39996">MSSGVLPPAPPSPGVGARRKGPKGHVLPTLPLSAFTPPNSGTSEQFPRPPSPSTIQPEKVIDANVIAPTRDLSRWKKEIGQELNDEKIGGVVINLTGVAPDAIEKAVAGISASSTSMPVVGILVPFSLENGAPDSIPAYLSGSSQPPVILASTYAKSTPKAVEALNWALTNGFSVDLDIQANLRDGEGEWEALEDFFANAIPRSSPIPDAKVFLSVIANLLPPPDDFSLPIVKLLTHPTYQAYQSHTAALSLYSNVFIKFLPPVWGTPTPPTPAPTQTTTPSSSDATTPGGASAPSGRDTTEKKEWKRRIKMYIGPALEAFGFQRIIYGSSPSPLSHSASNAGDWYELARESFAELGVEQEGVDAVFYGNAKRAFGLS</sequence>
<evidence type="ECO:0008006" key="4">
    <source>
        <dbReference type="Google" id="ProtNLM"/>
    </source>
</evidence>
<feature type="compositionally biased region" description="Polar residues" evidence="1">
    <location>
        <begin position="36"/>
        <end position="45"/>
    </location>
</feature>
<dbReference type="PANTHER" id="PTHR43569:SF2">
    <property type="entry name" value="AMIDOHYDROLASE-RELATED DOMAIN-CONTAINING PROTEIN"/>
    <property type="match status" value="1"/>
</dbReference>
<gene>
    <name evidence="2" type="ORF">GFSPODELE1_LOCUS6768</name>
</gene>